<reference evidence="1" key="1">
    <citation type="submission" date="2014-09" db="EMBL/GenBank/DDBJ databases">
        <authorList>
            <person name="Magalhaes I.L.F."/>
            <person name="Oliveira U."/>
            <person name="Santos F.R."/>
            <person name="Vidigal T.H.D.A."/>
            <person name="Brescovit A.D."/>
            <person name="Santos A.J."/>
        </authorList>
    </citation>
    <scope>NUCLEOTIDE SEQUENCE</scope>
    <source>
        <tissue evidence="1">Shoot tissue taken approximately 20 cm above the soil surface</tissue>
    </source>
</reference>
<name>A0A0A8YKC6_ARUDO</name>
<dbReference type="EMBL" id="GBRH01272120">
    <property type="protein sequence ID" value="JAD25775.1"/>
    <property type="molecule type" value="Transcribed_RNA"/>
</dbReference>
<accession>A0A0A8YKC6</accession>
<sequence>MPGLPLEAEPVLLEEPAVQQCPVLLHYHHSSTLRHHFLGPWRQKGETTRLVQRHGVHVCCYSNYRCAQLRISSASGVRRTNGVLPGKSSRHVLSFPICIWTGLNRAPLHVSPDCHIWGDSVRHDRVRMDGY</sequence>
<proteinExistence type="predicted"/>
<organism evidence="1">
    <name type="scientific">Arundo donax</name>
    <name type="common">Giant reed</name>
    <name type="synonym">Donax arundinaceus</name>
    <dbReference type="NCBI Taxonomy" id="35708"/>
    <lineage>
        <taxon>Eukaryota</taxon>
        <taxon>Viridiplantae</taxon>
        <taxon>Streptophyta</taxon>
        <taxon>Embryophyta</taxon>
        <taxon>Tracheophyta</taxon>
        <taxon>Spermatophyta</taxon>
        <taxon>Magnoliopsida</taxon>
        <taxon>Liliopsida</taxon>
        <taxon>Poales</taxon>
        <taxon>Poaceae</taxon>
        <taxon>PACMAD clade</taxon>
        <taxon>Arundinoideae</taxon>
        <taxon>Arundineae</taxon>
        <taxon>Arundo</taxon>
    </lineage>
</organism>
<protein>
    <submittedName>
        <fullName evidence="1">Uncharacterized protein</fullName>
    </submittedName>
</protein>
<dbReference type="AlphaFoldDB" id="A0A0A8YKC6"/>
<evidence type="ECO:0000313" key="1">
    <source>
        <dbReference type="EMBL" id="JAD25775.1"/>
    </source>
</evidence>
<reference evidence="1" key="2">
    <citation type="journal article" date="2015" name="Data Brief">
        <title>Shoot transcriptome of the giant reed, Arundo donax.</title>
        <authorList>
            <person name="Barrero R.A."/>
            <person name="Guerrero F.D."/>
            <person name="Moolhuijzen P."/>
            <person name="Goolsby J.A."/>
            <person name="Tidwell J."/>
            <person name="Bellgard S.E."/>
            <person name="Bellgard M.I."/>
        </authorList>
    </citation>
    <scope>NUCLEOTIDE SEQUENCE</scope>
    <source>
        <tissue evidence="1">Shoot tissue taken approximately 20 cm above the soil surface</tissue>
    </source>
</reference>